<accession>A0A9X8CXT3</accession>
<evidence type="ECO:0000313" key="1">
    <source>
        <dbReference type="EMBL" id="RIX70037.1"/>
    </source>
</evidence>
<name>A0A9X8CXT3_9BURK</name>
<comment type="caution">
    <text evidence="1">The sequence shown here is derived from an EMBL/GenBank/DDBJ whole genome shotgun (WGS) entry which is preliminary data.</text>
</comment>
<organism evidence="1 2">
    <name type="scientific">Acidovorax cavernicola</name>
    <dbReference type="NCBI Taxonomy" id="1675792"/>
    <lineage>
        <taxon>Bacteria</taxon>
        <taxon>Pseudomonadati</taxon>
        <taxon>Pseudomonadota</taxon>
        <taxon>Betaproteobacteria</taxon>
        <taxon>Burkholderiales</taxon>
        <taxon>Comamonadaceae</taxon>
        <taxon>Acidovorax</taxon>
    </lineage>
</organism>
<dbReference type="AlphaFoldDB" id="A0A9X8CXT3"/>
<dbReference type="Proteomes" id="UP000265619">
    <property type="component" value="Unassembled WGS sequence"/>
</dbReference>
<dbReference type="EMBL" id="QXMN01000244">
    <property type="protein sequence ID" value="RIX70037.1"/>
    <property type="molecule type" value="Genomic_DNA"/>
</dbReference>
<protein>
    <submittedName>
        <fullName evidence="1">Cupin domain-containing protein</fullName>
    </submittedName>
</protein>
<reference evidence="1 2" key="1">
    <citation type="submission" date="2018-09" db="EMBL/GenBank/DDBJ databases">
        <title>Acidovorax cavernicola nov. sp. isolated from Gruta de las Maravillas (Aracena, Spain).</title>
        <authorList>
            <person name="Jurado V."/>
            <person name="Gutierrez-Patricio S."/>
            <person name="Gonzalez-Pimentel J.L."/>
            <person name="Miller A.Z."/>
            <person name="Laiz L."/>
            <person name="Saiz-Jimenez C."/>
        </authorList>
    </citation>
    <scope>NUCLEOTIDE SEQUENCE [LARGE SCALE GENOMIC DNA]</scope>
    <source>
        <strain evidence="1 2">1011MAR4D40.2</strain>
    </source>
</reference>
<sequence>MTENTQDTPRSWDRPEGASFEDWMAARVARFSTRKYDFDALKFQADFDPKYRRGQLRDIGTGG</sequence>
<gene>
    <name evidence="1" type="ORF">D3H34_32860</name>
</gene>
<keyword evidence="2" id="KW-1185">Reference proteome</keyword>
<feature type="non-terminal residue" evidence="1">
    <location>
        <position position="63"/>
    </location>
</feature>
<evidence type="ECO:0000313" key="2">
    <source>
        <dbReference type="Proteomes" id="UP000265619"/>
    </source>
</evidence>
<proteinExistence type="predicted"/>